<dbReference type="PANTHER" id="PTHR33257">
    <property type="entry name" value="OS05G0165500 PROTEIN"/>
    <property type="match status" value="1"/>
</dbReference>
<evidence type="ECO:0000313" key="3">
    <source>
        <dbReference type="Proteomes" id="UP001055439"/>
    </source>
</evidence>
<dbReference type="Pfam" id="PF05097">
    <property type="entry name" value="DUF688"/>
    <property type="match status" value="1"/>
</dbReference>
<organism evidence="2 3">
    <name type="scientific">Musa troglodytarum</name>
    <name type="common">fe'i banana</name>
    <dbReference type="NCBI Taxonomy" id="320322"/>
    <lineage>
        <taxon>Eukaryota</taxon>
        <taxon>Viridiplantae</taxon>
        <taxon>Streptophyta</taxon>
        <taxon>Embryophyta</taxon>
        <taxon>Tracheophyta</taxon>
        <taxon>Spermatophyta</taxon>
        <taxon>Magnoliopsida</taxon>
        <taxon>Liliopsida</taxon>
        <taxon>Zingiberales</taxon>
        <taxon>Musaceae</taxon>
        <taxon>Musa</taxon>
    </lineage>
</organism>
<protein>
    <submittedName>
        <fullName evidence="2">Uncharacterized protein</fullName>
    </submittedName>
</protein>
<feature type="region of interest" description="Disordered" evidence="1">
    <location>
        <begin position="124"/>
        <end position="168"/>
    </location>
</feature>
<sequence>MPTALKSKPATKCSPKARAVPEPYPHQARGHVLRQAPLKENSSSATPSFRVYHEVVPASVPFVWESQPGTPKATFAATQLPPLTPPPSYFHHPRKTTADKKNRRWSRSFSYLASLFRRLTLRNPCMPHPPMPKSPVSSLPSSPFSRLGSSDSRRKHSFSSRVPDDEDAAGGSILCLRLRRIPRLSLFRRRRDRQKNSVLERFG</sequence>
<gene>
    <name evidence="2" type="ORF">MUK42_03701</name>
</gene>
<accession>A0A9E7K1I5</accession>
<dbReference type="AlphaFoldDB" id="A0A9E7K1I5"/>
<dbReference type="OrthoDB" id="691043at2759"/>
<feature type="compositionally biased region" description="Basic residues" evidence="1">
    <location>
        <begin position="91"/>
        <end position="102"/>
    </location>
</feature>
<dbReference type="InterPro" id="IPR007789">
    <property type="entry name" value="DUF688"/>
</dbReference>
<dbReference type="EMBL" id="CP097507">
    <property type="protein sequence ID" value="URE01159.1"/>
    <property type="molecule type" value="Genomic_DNA"/>
</dbReference>
<name>A0A9E7K1I5_9LILI</name>
<feature type="region of interest" description="Disordered" evidence="1">
    <location>
        <begin position="78"/>
        <end position="102"/>
    </location>
</feature>
<keyword evidence="3" id="KW-1185">Reference proteome</keyword>
<proteinExistence type="predicted"/>
<feature type="compositionally biased region" description="Low complexity" evidence="1">
    <location>
        <begin position="134"/>
        <end position="150"/>
    </location>
</feature>
<dbReference type="PANTHER" id="PTHR33257:SF4">
    <property type="entry name" value="EXPRESSED PROTEIN"/>
    <property type="match status" value="1"/>
</dbReference>
<feature type="region of interest" description="Disordered" evidence="1">
    <location>
        <begin position="1"/>
        <end position="47"/>
    </location>
</feature>
<reference evidence="2" key="1">
    <citation type="submission" date="2022-05" db="EMBL/GenBank/DDBJ databases">
        <title>The Musa troglodytarum L. genome provides insights into the mechanism of non-climacteric behaviour and enrichment of carotenoids.</title>
        <authorList>
            <person name="Wang J."/>
        </authorList>
    </citation>
    <scope>NUCLEOTIDE SEQUENCE</scope>
    <source>
        <tissue evidence="2">Leaf</tissue>
    </source>
</reference>
<dbReference type="Proteomes" id="UP001055439">
    <property type="component" value="Chromosome 5"/>
</dbReference>
<evidence type="ECO:0000256" key="1">
    <source>
        <dbReference type="SAM" id="MobiDB-lite"/>
    </source>
</evidence>
<evidence type="ECO:0000313" key="2">
    <source>
        <dbReference type="EMBL" id="URE01159.1"/>
    </source>
</evidence>